<dbReference type="Pfam" id="PF00440">
    <property type="entry name" value="TetR_N"/>
    <property type="match status" value="1"/>
</dbReference>
<dbReference type="Proteomes" id="UP000564644">
    <property type="component" value="Unassembled WGS sequence"/>
</dbReference>
<evidence type="ECO:0000256" key="1">
    <source>
        <dbReference type="ARBA" id="ARBA00023125"/>
    </source>
</evidence>
<evidence type="ECO:0000256" key="2">
    <source>
        <dbReference type="PROSITE-ProRule" id="PRU00335"/>
    </source>
</evidence>
<dbReference type="EMBL" id="JACJVO010000012">
    <property type="protein sequence ID" value="MBB6731385.1"/>
    <property type="molecule type" value="Genomic_DNA"/>
</dbReference>
<dbReference type="GO" id="GO:0003677">
    <property type="term" value="F:DNA binding"/>
    <property type="evidence" value="ECO:0007669"/>
    <property type="project" value="UniProtKB-UniRule"/>
</dbReference>
<dbReference type="GO" id="GO:0006355">
    <property type="term" value="P:regulation of DNA-templated transcription"/>
    <property type="evidence" value="ECO:0007669"/>
    <property type="project" value="UniProtKB-ARBA"/>
</dbReference>
<dbReference type="PANTHER" id="PTHR30055">
    <property type="entry name" value="HTH-TYPE TRANSCRIPTIONAL REGULATOR RUTR"/>
    <property type="match status" value="1"/>
</dbReference>
<proteinExistence type="predicted"/>
<keyword evidence="5" id="KW-1185">Reference proteome</keyword>
<evidence type="ECO:0000313" key="4">
    <source>
        <dbReference type="EMBL" id="MBB6731385.1"/>
    </source>
</evidence>
<dbReference type="PROSITE" id="PS01081">
    <property type="entry name" value="HTH_TETR_1"/>
    <property type="match status" value="1"/>
</dbReference>
<sequence>MARHKDLDLGSLNRKDQILDAAATLFANNGFYKTTTAMVAAEVGVTQPYVFHFFKTKEELYLAVLERAVGRLIEAFRAVEAPPEKLIERMGKAFNVLMETHRDEILLCMHSFATPEPDVRTYVRGKFETIHGFVSRRFESAGIPNPDLQATLFIGCGMVISMGEVLELPQLKMLDPDERD</sequence>
<dbReference type="InterPro" id="IPR023772">
    <property type="entry name" value="DNA-bd_HTH_TetR-type_CS"/>
</dbReference>
<organism evidence="4 5">
    <name type="scientific">Cohnella zeiphila</name>
    <dbReference type="NCBI Taxonomy" id="2761120"/>
    <lineage>
        <taxon>Bacteria</taxon>
        <taxon>Bacillati</taxon>
        <taxon>Bacillota</taxon>
        <taxon>Bacilli</taxon>
        <taxon>Bacillales</taxon>
        <taxon>Paenibacillaceae</taxon>
        <taxon>Cohnella</taxon>
    </lineage>
</organism>
<dbReference type="PROSITE" id="PS50977">
    <property type="entry name" value="HTH_TETR_2"/>
    <property type="match status" value="1"/>
</dbReference>
<gene>
    <name evidence="4" type="ORF">H7C18_10755</name>
</gene>
<feature type="domain" description="HTH tetR-type" evidence="3">
    <location>
        <begin position="12"/>
        <end position="72"/>
    </location>
</feature>
<name>A0A7X0SME9_9BACL</name>
<dbReference type="PRINTS" id="PR00455">
    <property type="entry name" value="HTHTETR"/>
</dbReference>
<comment type="caution">
    <text evidence="4">The sequence shown here is derived from an EMBL/GenBank/DDBJ whole genome shotgun (WGS) entry which is preliminary data.</text>
</comment>
<dbReference type="AlphaFoldDB" id="A0A7X0SME9"/>
<keyword evidence="1 2" id="KW-0238">DNA-binding</keyword>
<evidence type="ECO:0000313" key="5">
    <source>
        <dbReference type="Proteomes" id="UP000564644"/>
    </source>
</evidence>
<dbReference type="InterPro" id="IPR001647">
    <property type="entry name" value="HTH_TetR"/>
</dbReference>
<dbReference type="InterPro" id="IPR009057">
    <property type="entry name" value="Homeodomain-like_sf"/>
</dbReference>
<dbReference type="RefSeq" id="WP_185129061.1">
    <property type="nucleotide sequence ID" value="NZ_JACJVO010000012.1"/>
</dbReference>
<dbReference type="InterPro" id="IPR050109">
    <property type="entry name" value="HTH-type_TetR-like_transc_reg"/>
</dbReference>
<dbReference type="Gene3D" id="1.10.357.10">
    <property type="entry name" value="Tetracycline Repressor, domain 2"/>
    <property type="match status" value="1"/>
</dbReference>
<protein>
    <submittedName>
        <fullName evidence="4">TetR/AcrR family transcriptional regulator</fullName>
    </submittedName>
</protein>
<accession>A0A7X0SME9</accession>
<feature type="DNA-binding region" description="H-T-H motif" evidence="2">
    <location>
        <begin position="35"/>
        <end position="54"/>
    </location>
</feature>
<dbReference type="SUPFAM" id="SSF46689">
    <property type="entry name" value="Homeodomain-like"/>
    <property type="match status" value="1"/>
</dbReference>
<reference evidence="4 5" key="1">
    <citation type="submission" date="2020-08" db="EMBL/GenBank/DDBJ databases">
        <title>Cohnella phylogeny.</title>
        <authorList>
            <person name="Dunlap C."/>
        </authorList>
    </citation>
    <scope>NUCLEOTIDE SEQUENCE [LARGE SCALE GENOMIC DNA]</scope>
    <source>
        <strain evidence="4 5">CBP 2801</strain>
    </source>
</reference>
<evidence type="ECO:0000259" key="3">
    <source>
        <dbReference type="PROSITE" id="PS50977"/>
    </source>
</evidence>